<name>A0ABN7KL73_9BURK</name>
<gene>
    <name evidence="2" type="ORF">R69888_00635</name>
</gene>
<dbReference type="RefSeq" id="WP_211609579.1">
    <property type="nucleotide sequence ID" value="NZ_CAJNBK010000001.1"/>
</dbReference>
<accession>A0ABN7KL73</accession>
<dbReference type="EMBL" id="CAJNBK010000001">
    <property type="protein sequence ID" value="CAE6699058.1"/>
    <property type="molecule type" value="Genomic_DNA"/>
</dbReference>
<dbReference type="Proteomes" id="UP000672526">
    <property type="component" value="Unassembled WGS sequence"/>
</dbReference>
<evidence type="ECO:0000256" key="1">
    <source>
        <dbReference type="SAM" id="SignalP"/>
    </source>
</evidence>
<keyword evidence="3" id="KW-1185">Reference proteome</keyword>
<evidence type="ECO:0000313" key="2">
    <source>
        <dbReference type="EMBL" id="CAE6699058.1"/>
    </source>
</evidence>
<protein>
    <submittedName>
        <fullName evidence="2">Uncharacterized protein</fullName>
    </submittedName>
</protein>
<evidence type="ECO:0000313" key="3">
    <source>
        <dbReference type="Proteomes" id="UP000672526"/>
    </source>
</evidence>
<feature type="chain" id="PRO_5047282970" evidence="1">
    <location>
        <begin position="20"/>
        <end position="175"/>
    </location>
</feature>
<keyword evidence="1" id="KW-0732">Signal</keyword>
<proteinExistence type="predicted"/>
<reference evidence="2 3" key="1">
    <citation type="submission" date="2021-02" db="EMBL/GenBank/DDBJ databases">
        <authorList>
            <person name="Vanwijnsberghe S."/>
        </authorList>
    </citation>
    <scope>NUCLEOTIDE SEQUENCE [LARGE SCALE GENOMIC DNA]</scope>
    <source>
        <strain evidence="2 3">LMG 31837</strain>
    </source>
</reference>
<sequence>MSSSLRALVFVTVTIAAFAAPVAYGAGLAGTYEICRTPADEQGWDAEKRDLRIRFTDEDGKYAVAFRFKANGAWKTYTDGPYEAAPPSRFRELSGAPYLSPESGAVPDGARLSKDVPLETVVVPDTLSTKFKTPAKRKFCGVFCFWRRLMPNSTLASRCRFACGLRGHFAMPEHL</sequence>
<feature type="signal peptide" evidence="1">
    <location>
        <begin position="1"/>
        <end position="19"/>
    </location>
</feature>
<comment type="caution">
    <text evidence="2">The sequence shown here is derived from an EMBL/GenBank/DDBJ whole genome shotgun (WGS) entry which is preliminary data.</text>
</comment>
<organism evidence="2 3">
    <name type="scientific">Paraburkholderia haematera</name>
    <dbReference type="NCBI Taxonomy" id="2793077"/>
    <lineage>
        <taxon>Bacteria</taxon>
        <taxon>Pseudomonadati</taxon>
        <taxon>Pseudomonadota</taxon>
        <taxon>Betaproteobacteria</taxon>
        <taxon>Burkholderiales</taxon>
        <taxon>Burkholderiaceae</taxon>
        <taxon>Paraburkholderia</taxon>
    </lineage>
</organism>